<evidence type="ECO:0000313" key="10">
    <source>
        <dbReference type="Proteomes" id="UP001220530"/>
    </source>
</evidence>
<evidence type="ECO:0000256" key="2">
    <source>
        <dbReference type="ARBA" id="ARBA00008163"/>
    </source>
</evidence>
<feature type="signal peptide" evidence="8">
    <location>
        <begin position="1"/>
        <end position="26"/>
    </location>
</feature>
<reference evidence="9 10" key="1">
    <citation type="submission" date="2023-02" db="EMBL/GenBank/DDBJ databases">
        <title>Devosia algicola sp. nov., isolated from the phycosphere of marine algae.</title>
        <authorList>
            <person name="Kim J.M."/>
            <person name="Lee J.K."/>
            <person name="Choi B.J."/>
            <person name="Bayburt H."/>
            <person name="Jeon C.O."/>
        </authorList>
    </citation>
    <scope>NUCLEOTIDE SEQUENCE [LARGE SCALE GENOMIC DNA]</scope>
    <source>
        <strain evidence="9 10">G20-9</strain>
    </source>
</reference>
<evidence type="ECO:0000256" key="7">
    <source>
        <dbReference type="ARBA" id="ARBA00023237"/>
    </source>
</evidence>
<evidence type="ECO:0000256" key="4">
    <source>
        <dbReference type="ARBA" id="ARBA00022692"/>
    </source>
</evidence>
<sequence length="369" mass="37868">MKAHRNITAAMIGLAASLPLVGGAFAGGLEANGYDWDALFDPATYASKATATYVYINKDVTNAGVQPGVVATTPSIVYYNAGFKADFLDMASCLLSVQNPFGANTARTNAYAALTGQAVNESIRSTDTGLTCAVGMQTDSGVISVIGGLSAQNLSYDADVPTTLTTSTPVSISGWSAGWRAGVAYEIPEIALRVSAIYNSPVKYDLSGTAYGGAATANVETPQSIELKAQTGIAPGWLALASVKWVNWNALQKLTVDTIGAPLVSNLDYRDGWTVTAGVGHAINEQLSILGLVTWDRGTSTPGAGGVLMAGSQTDRYGVTLGVGYDISKSVQFTGAVSASTLVGGTNASGEQWGTSSVFAVNGGLKASF</sequence>
<dbReference type="Pfam" id="PF03349">
    <property type="entry name" value="Toluene_X"/>
    <property type="match status" value="1"/>
</dbReference>
<accession>A0ABY7YRM6</accession>
<evidence type="ECO:0000256" key="6">
    <source>
        <dbReference type="ARBA" id="ARBA00023136"/>
    </source>
</evidence>
<keyword evidence="10" id="KW-1185">Reference proteome</keyword>
<name>A0ABY7YRM6_9HYPH</name>
<organism evidence="9 10">
    <name type="scientific">Devosia algicola</name>
    <dbReference type="NCBI Taxonomy" id="3026418"/>
    <lineage>
        <taxon>Bacteria</taxon>
        <taxon>Pseudomonadati</taxon>
        <taxon>Pseudomonadota</taxon>
        <taxon>Alphaproteobacteria</taxon>
        <taxon>Hyphomicrobiales</taxon>
        <taxon>Devosiaceae</taxon>
        <taxon>Devosia</taxon>
    </lineage>
</organism>
<keyword evidence="5 8" id="KW-0732">Signal</keyword>
<keyword evidence="6" id="KW-0472">Membrane</keyword>
<keyword evidence="3" id="KW-1134">Transmembrane beta strand</keyword>
<protein>
    <submittedName>
        <fullName evidence="9">Outer membrane protein transport protein</fullName>
    </submittedName>
</protein>
<evidence type="ECO:0000256" key="5">
    <source>
        <dbReference type="ARBA" id="ARBA00022729"/>
    </source>
</evidence>
<dbReference type="SUPFAM" id="SSF56935">
    <property type="entry name" value="Porins"/>
    <property type="match status" value="1"/>
</dbReference>
<comment type="similarity">
    <text evidence="2">Belongs to the OmpP1/FadL family.</text>
</comment>
<proteinExistence type="inferred from homology"/>
<evidence type="ECO:0000313" key="9">
    <source>
        <dbReference type="EMBL" id="WDR03730.1"/>
    </source>
</evidence>
<dbReference type="RefSeq" id="WP_282220119.1">
    <property type="nucleotide sequence ID" value="NZ_CP118246.1"/>
</dbReference>
<gene>
    <name evidence="9" type="ORF">PSQ19_06655</name>
</gene>
<evidence type="ECO:0000256" key="1">
    <source>
        <dbReference type="ARBA" id="ARBA00004571"/>
    </source>
</evidence>
<dbReference type="PANTHER" id="PTHR35093:SF8">
    <property type="entry name" value="OUTER MEMBRANE PROTEIN NMB0088-RELATED"/>
    <property type="match status" value="1"/>
</dbReference>
<dbReference type="PANTHER" id="PTHR35093">
    <property type="entry name" value="OUTER MEMBRANE PROTEIN NMB0088-RELATED"/>
    <property type="match status" value="1"/>
</dbReference>
<keyword evidence="7" id="KW-0998">Cell outer membrane</keyword>
<feature type="chain" id="PRO_5047470296" evidence="8">
    <location>
        <begin position="27"/>
        <end position="369"/>
    </location>
</feature>
<evidence type="ECO:0000256" key="3">
    <source>
        <dbReference type="ARBA" id="ARBA00022452"/>
    </source>
</evidence>
<dbReference type="Proteomes" id="UP001220530">
    <property type="component" value="Chromosome"/>
</dbReference>
<comment type="subcellular location">
    <subcellularLocation>
        <location evidence="1">Cell outer membrane</location>
        <topology evidence="1">Multi-pass membrane protein</topology>
    </subcellularLocation>
</comment>
<keyword evidence="4" id="KW-0812">Transmembrane</keyword>
<dbReference type="Gene3D" id="2.40.160.60">
    <property type="entry name" value="Outer membrane protein transport protein (OMPP1/FadL/TodX)"/>
    <property type="match status" value="1"/>
</dbReference>
<dbReference type="EMBL" id="CP118246">
    <property type="protein sequence ID" value="WDR03730.1"/>
    <property type="molecule type" value="Genomic_DNA"/>
</dbReference>
<evidence type="ECO:0000256" key="8">
    <source>
        <dbReference type="SAM" id="SignalP"/>
    </source>
</evidence>
<dbReference type="InterPro" id="IPR005017">
    <property type="entry name" value="OMPP1/FadL/TodX"/>
</dbReference>